<dbReference type="InterPro" id="IPR007351">
    <property type="entry name" value="YjbR"/>
</dbReference>
<evidence type="ECO:0000313" key="1">
    <source>
        <dbReference type="EMBL" id="SKA05320.1"/>
    </source>
</evidence>
<accession>A0A1T4QNH0</accession>
<dbReference type="Gene3D" id="3.90.1150.30">
    <property type="match status" value="1"/>
</dbReference>
<dbReference type="Proteomes" id="UP000190367">
    <property type="component" value="Unassembled WGS sequence"/>
</dbReference>
<evidence type="ECO:0000313" key="2">
    <source>
        <dbReference type="Proteomes" id="UP000190367"/>
    </source>
</evidence>
<keyword evidence="1" id="KW-0238">DNA-binding</keyword>
<dbReference type="SUPFAM" id="SSF142906">
    <property type="entry name" value="YjbR-like"/>
    <property type="match status" value="1"/>
</dbReference>
<dbReference type="PANTHER" id="PTHR35145:SF1">
    <property type="entry name" value="CYTOPLASMIC PROTEIN"/>
    <property type="match status" value="1"/>
</dbReference>
<dbReference type="AlphaFoldDB" id="A0A1T4QNH0"/>
<dbReference type="InterPro" id="IPR038056">
    <property type="entry name" value="YjbR-like_sf"/>
</dbReference>
<dbReference type="PANTHER" id="PTHR35145">
    <property type="entry name" value="CYTOPLASMIC PROTEIN-RELATED"/>
    <property type="match status" value="1"/>
</dbReference>
<reference evidence="2" key="1">
    <citation type="submission" date="2017-02" db="EMBL/GenBank/DDBJ databases">
        <authorList>
            <person name="Varghese N."/>
            <person name="Submissions S."/>
        </authorList>
    </citation>
    <scope>NUCLEOTIDE SEQUENCE [LARGE SCALE GENOMIC DNA]</scope>
    <source>
        <strain evidence="2">DSM 22224</strain>
    </source>
</reference>
<dbReference type="InterPro" id="IPR058532">
    <property type="entry name" value="YjbR/MT2646/Rv2570-like"/>
</dbReference>
<proteinExistence type="predicted"/>
<organism evidence="1 2">
    <name type="scientific">Chitinophaga eiseniae</name>
    <dbReference type="NCBI Taxonomy" id="634771"/>
    <lineage>
        <taxon>Bacteria</taxon>
        <taxon>Pseudomonadati</taxon>
        <taxon>Bacteroidota</taxon>
        <taxon>Chitinophagia</taxon>
        <taxon>Chitinophagales</taxon>
        <taxon>Chitinophagaceae</taxon>
        <taxon>Chitinophaga</taxon>
    </lineage>
</organism>
<name>A0A1T4QNH0_9BACT</name>
<sequence>MFDNALDYCQSLPAVTTEKKWDNELRFFVGEKLFCMISLDPPHRISFKCTPNQYHQLIAKRGIVPAPYLARYHWVQLQQEDIMPGPELEHFLHDAYDLILGTLPPYEQEAIEKLRKLNA</sequence>
<protein>
    <submittedName>
        <fullName evidence="1">Predicted DNA-binding protein, MmcQ/YjbR family</fullName>
    </submittedName>
</protein>
<dbReference type="RefSeq" id="WP_159455994.1">
    <property type="nucleotide sequence ID" value="NZ_FUWZ01000002.1"/>
</dbReference>
<dbReference type="Pfam" id="PF04237">
    <property type="entry name" value="YjbR"/>
    <property type="match status" value="1"/>
</dbReference>
<keyword evidence="2" id="KW-1185">Reference proteome</keyword>
<dbReference type="OrthoDB" id="9789813at2"/>
<dbReference type="GO" id="GO:0003677">
    <property type="term" value="F:DNA binding"/>
    <property type="evidence" value="ECO:0007669"/>
    <property type="project" value="UniProtKB-KW"/>
</dbReference>
<gene>
    <name evidence="1" type="ORF">SAMN04488128_102485</name>
</gene>
<dbReference type="EMBL" id="FUWZ01000002">
    <property type="protein sequence ID" value="SKA05320.1"/>
    <property type="molecule type" value="Genomic_DNA"/>
</dbReference>